<proteinExistence type="predicted"/>
<dbReference type="InterPro" id="IPR054196">
    <property type="entry name" value="DUF6901"/>
</dbReference>
<dbReference type="EMBL" id="MLJW01000043">
    <property type="protein sequence ID" value="OIR06479.1"/>
    <property type="molecule type" value="Genomic_DNA"/>
</dbReference>
<protein>
    <submittedName>
        <fullName evidence="1">Uncharacterized protein</fullName>
    </submittedName>
</protein>
<dbReference type="AlphaFoldDB" id="A0A1J5SDK7"/>
<comment type="caution">
    <text evidence="1">The sequence shown here is derived from an EMBL/GenBank/DDBJ whole genome shotgun (WGS) entry which is preliminary data.</text>
</comment>
<name>A0A1J5SDK7_9ZZZZ</name>
<gene>
    <name evidence="1" type="ORF">GALL_113960</name>
</gene>
<accession>A0A1J5SDK7</accession>
<dbReference type="Pfam" id="PF21842">
    <property type="entry name" value="DUF6901"/>
    <property type="match status" value="1"/>
</dbReference>
<reference evidence="1" key="1">
    <citation type="submission" date="2016-10" db="EMBL/GenBank/DDBJ databases">
        <title>Sequence of Gallionella enrichment culture.</title>
        <authorList>
            <person name="Poehlein A."/>
            <person name="Muehling M."/>
            <person name="Daniel R."/>
        </authorList>
    </citation>
    <scope>NUCLEOTIDE SEQUENCE</scope>
</reference>
<evidence type="ECO:0000313" key="1">
    <source>
        <dbReference type="EMBL" id="OIR06479.1"/>
    </source>
</evidence>
<sequence>MSRLVTYTFDLPDGKSLSFSVDVNRKVAAGTPPPFETPDWTRLEYHRCPHCPLAGTCSHCPPAVDAAPILEKFSHVTSVAKVRVTVATPERTSVKETDAQTGLNALLGLVMATSACPIVARLRSQALFHLPFASVEETLYRTVGDYLIKQYFIMKDGGTPDFALTGLDALYRDLAELNGAFFKRVQAASPRDANVNAVVFFRSLSDIVSMSLEDRLAPLREAMDQAGS</sequence>
<organism evidence="1">
    <name type="scientific">mine drainage metagenome</name>
    <dbReference type="NCBI Taxonomy" id="410659"/>
    <lineage>
        <taxon>unclassified sequences</taxon>
        <taxon>metagenomes</taxon>
        <taxon>ecological metagenomes</taxon>
    </lineage>
</organism>